<dbReference type="InterPro" id="IPR018982">
    <property type="entry name" value="RQC_domain"/>
</dbReference>
<evidence type="ECO:0000256" key="2">
    <source>
        <dbReference type="ARBA" id="ARBA00005446"/>
    </source>
</evidence>
<dbReference type="EC" id="5.6.2.4" evidence="11"/>
<dbReference type="InterPro" id="IPR032284">
    <property type="entry name" value="RecQ_Zn-bd"/>
</dbReference>
<evidence type="ECO:0000256" key="3">
    <source>
        <dbReference type="ARBA" id="ARBA00022741"/>
    </source>
</evidence>
<dbReference type="EMBL" id="JAIXMP010000024">
    <property type="protein sequence ID" value="KAI9254616.1"/>
    <property type="molecule type" value="Genomic_DNA"/>
</dbReference>
<comment type="similarity">
    <text evidence="2 11">Belongs to the helicase family. RecQ subfamily.</text>
</comment>
<dbReference type="FunFam" id="3.40.50.300:FF:000340">
    <property type="entry name" value="Bloom syndrome, RecQ helicase"/>
    <property type="match status" value="1"/>
</dbReference>
<dbReference type="GO" id="GO:0005737">
    <property type="term" value="C:cytoplasm"/>
    <property type="evidence" value="ECO:0007669"/>
    <property type="project" value="TreeGrafter"/>
</dbReference>
<dbReference type="InterPro" id="IPR004589">
    <property type="entry name" value="DNA_helicase_ATP-dep_RecQ"/>
</dbReference>
<dbReference type="PANTHER" id="PTHR13710">
    <property type="entry name" value="DNA HELICASE RECQ FAMILY MEMBER"/>
    <property type="match status" value="1"/>
</dbReference>
<evidence type="ECO:0000313" key="15">
    <source>
        <dbReference type="Proteomes" id="UP001209540"/>
    </source>
</evidence>
<accession>A0AAD5JUA4</accession>
<keyword evidence="9 11" id="KW-0539">Nucleus</keyword>
<keyword evidence="7" id="KW-0238">DNA-binding</keyword>
<dbReference type="CDD" id="cd18794">
    <property type="entry name" value="SF2_C_RecQ"/>
    <property type="match status" value="1"/>
</dbReference>
<dbReference type="PROSITE" id="PS00690">
    <property type="entry name" value="DEAH_ATP_HELICASE"/>
    <property type="match status" value="1"/>
</dbReference>
<dbReference type="SMART" id="SM00490">
    <property type="entry name" value="HELICc"/>
    <property type="match status" value="1"/>
</dbReference>
<dbReference type="InterPro" id="IPR001650">
    <property type="entry name" value="Helicase_C-like"/>
</dbReference>
<dbReference type="GO" id="GO:0043138">
    <property type="term" value="F:3'-5' DNA helicase activity"/>
    <property type="evidence" value="ECO:0007669"/>
    <property type="project" value="UniProtKB-EC"/>
</dbReference>
<dbReference type="GO" id="GO:0009378">
    <property type="term" value="F:four-way junction helicase activity"/>
    <property type="evidence" value="ECO:0007669"/>
    <property type="project" value="TreeGrafter"/>
</dbReference>
<dbReference type="PROSITE" id="PS51194">
    <property type="entry name" value="HELICASE_CTER"/>
    <property type="match status" value="1"/>
</dbReference>
<comment type="catalytic activity">
    <reaction evidence="10 11">
        <text>Couples ATP hydrolysis with the unwinding of duplex DNA by translocating in the 3'-5' direction.</text>
        <dbReference type="EC" id="5.6.2.4"/>
    </reaction>
</comment>
<dbReference type="Pfam" id="PF16124">
    <property type="entry name" value="RecQ_Zn_bind"/>
    <property type="match status" value="1"/>
</dbReference>
<keyword evidence="6 11" id="KW-0067">ATP-binding</keyword>
<evidence type="ECO:0000256" key="9">
    <source>
        <dbReference type="ARBA" id="ARBA00023242"/>
    </source>
</evidence>
<keyword evidence="4 11" id="KW-0378">Hydrolase</keyword>
<evidence type="ECO:0000256" key="5">
    <source>
        <dbReference type="ARBA" id="ARBA00022806"/>
    </source>
</evidence>
<dbReference type="InterPro" id="IPR011545">
    <property type="entry name" value="DEAD/DEAH_box_helicase_dom"/>
</dbReference>
<dbReference type="InterPro" id="IPR014001">
    <property type="entry name" value="Helicase_ATP-bd"/>
</dbReference>
<dbReference type="PANTHER" id="PTHR13710:SF153">
    <property type="entry name" value="RECQ-LIKE DNA HELICASE BLM"/>
    <property type="match status" value="1"/>
</dbReference>
<keyword evidence="3 11" id="KW-0547">Nucleotide-binding</keyword>
<dbReference type="GO" id="GO:0031573">
    <property type="term" value="P:mitotic intra-S DNA damage checkpoint signaling"/>
    <property type="evidence" value="ECO:0007669"/>
    <property type="project" value="UniProtKB-ARBA"/>
</dbReference>
<dbReference type="SUPFAM" id="SSF52540">
    <property type="entry name" value="P-loop containing nucleoside triphosphate hydrolases"/>
    <property type="match status" value="2"/>
</dbReference>
<comment type="catalytic activity">
    <reaction evidence="11">
        <text>ATP + H2O = ADP + phosphate + H(+)</text>
        <dbReference type="Rhea" id="RHEA:13065"/>
        <dbReference type="ChEBI" id="CHEBI:15377"/>
        <dbReference type="ChEBI" id="CHEBI:15378"/>
        <dbReference type="ChEBI" id="CHEBI:30616"/>
        <dbReference type="ChEBI" id="CHEBI:43474"/>
        <dbReference type="ChEBI" id="CHEBI:456216"/>
    </reaction>
</comment>
<dbReference type="GO" id="GO:0000724">
    <property type="term" value="P:double-strand break repair via homologous recombination"/>
    <property type="evidence" value="ECO:0007669"/>
    <property type="project" value="TreeGrafter"/>
</dbReference>
<dbReference type="GO" id="GO:0000729">
    <property type="term" value="P:DNA double-strand break processing"/>
    <property type="evidence" value="ECO:0007669"/>
    <property type="project" value="UniProtKB-ARBA"/>
</dbReference>
<dbReference type="Pfam" id="PF00271">
    <property type="entry name" value="Helicase_C"/>
    <property type="match status" value="1"/>
</dbReference>
<evidence type="ECO:0000256" key="4">
    <source>
        <dbReference type="ARBA" id="ARBA00022801"/>
    </source>
</evidence>
<evidence type="ECO:0000256" key="10">
    <source>
        <dbReference type="ARBA" id="ARBA00034617"/>
    </source>
</evidence>
<reference evidence="14" key="2">
    <citation type="submission" date="2023-02" db="EMBL/GenBank/DDBJ databases">
        <authorList>
            <consortium name="DOE Joint Genome Institute"/>
            <person name="Mondo S.J."/>
            <person name="Chang Y."/>
            <person name="Wang Y."/>
            <person name="Ahrendt S."/>
            <person name="Andreopoulos W."/>
            <person name="Barry K."/>
            <person name="Beard J."/>
            <person name="Benny G.L."/>
            <person name="Blankenship S."/>
            <person name="Bonito G."/>
            <person name="Cuomo C."/>
            <person name="Desiro A."/>
            <person name="Gervers K.A."/>
            <person name="Hundley H."/>
            <person name="Kuo A."/>
            <person name="LaButti K."/>
            <person name="Lang B.F."/>
            <person name="Lipzen A."/>
            <person name="O'Donnell K."/>
            <person name="Pangilinan J."/>
            <person name="Reynolds N."/>
            <person name="Sandor L."/>
            <person name="Smith M.W."/>
            <person name="Tsang A."/>
            <person name="Grigoriev I.V."/>
            <person name="Stajich J.E."/>
            <person name="Spatafora J.W."/>
        </authorList>
    </citation>
    <scope>NUCLEOTIDE SEQUENCE</scope>
    <source>
        <strain evidence="14">RSA 2281</strain>
    </source>
</reference>
<dbReference type="SMART" id="SM00487">
    <property type="entry name" value="DEXDc"/>
    <property type="match status" value="1"/>
</dbReference>
<comment type="subcellular location">
    <subcellularLocation>
        <location evidence="1 11">Nucleus</location>
    </subcellularLocation>
</comment>
<dbReference type="CDD" id="cd17920">
    <property type="entry name" value="DEXHc_RecQ"/>
    <property type="match status" value="1"/>
</dbReference>
<evidence type="ECO:0000256" key="6">
    <source>
        <dbReference type="ARBA" id="ARBA00022840"/>
    </source>
</evidence>
<organism evidence="14 15">
    <name type="scientific">Phascolomyces articulosus</name>
    <dbReference type="NCBI Taxonomy" id="60185"/>
    <lineage>
        <taxon>Eukaryota</taxon>
        <taxon>Fungi</taxon>
        <taxon>Fungi incertae sedis</taxon>
        <taxon>Mucoromycota</taxon>
        <taxon>Mucoromycotina</taxon>
        <taxon>Mucoromycetes</taxon>
        <taxon>Mucorales</taxon>
        <taxon>Lichtheimiaceae</taxon>
        <taxon>Phascolomyces</taxon>
    </lineage>
</organism>
<reference evidence="14" key="1">
    <citation type="journal article" date="2022" name="IScience">
        <title>Evolution of zygomycete secretomes and the origins of terrestrial fungal ecologies.</title>
        <authorList>
            <person name="Chang Y."/>
            <person name="Wang Y."/>
            <person name="Mondo S."/>
            <person name="Ahrendt S."/>
            <person name="Andreopoulos W."/>
            <person name="Barry K."/>
            <person name="Beard J."/>
            <person name="Benny G.L."/>
            <person name="Blankenship S."/>
            <person name="Bonito G."/>
            <person name="Cuomo C."/>
            <person name="Desiro A."/>
            <person name="Gervers K.A."/>
            <person name="Hundley H."/>
            <person name="Kuo A."/>
            <person name="LaButti K."/>
            <person name="Lang B.F."/>
            <person name="Lipzen A."/>
            <person name="O'Donnell K."/>
            <person name="Pangilinan J."/>
            <person name="Reynolds N."/>
            <person name="Sandor L."/>
            <person name="Smith M.E."/>
            <person name="Tsang A."/>
            <person name="Grigoriev I.V."/>
            <person name="Stajich J.E."/>
            <person name="Spatafora J.W."/>
        </authorList>
    </citation>
    <scope>NUCLEOTIDE SEQUENCE</scope>
    <source>
        <strain evidence="14">RSA 2281</strain>
    </source>
</reference>
<evidence type="ECO:0000259" key="12">
    <source>
        <dbReference type="PROSITE" id="PS51192"/>
    </source>
</evidence>
<evidence type="ECO:0000256" key="1">
    <source>
        <dbReference type="ARBA" id="ARBA00004123"/>
    </source>
</evidence>
<proteinExistence type="inferred from homology"/>
<dbReference type="Proteomes" id="UP001209540">
    <property type="component" value="Unassembled WGS sequence"/>
</dbReference>
<sequence length="574" mass="65278">MPSSSSSTHHPSSLSPFHPIAEGFPWSKDIAKAMKQVFKLKDFRTNQLEAINTALDGKDVFVLMPTGGGKSLCYQLPAIVREHKRRGLSIVISPLLSLMKDQVDALLKKGIPSFLLNGQTTASERRDIFDELKQPDFKTCLLYVTPELIQRSGAFRSCMDALNRRQKIARFVIDEAHCVSQWGHDFRPDYKMLGDLKHWYPNVPIMALTATANDMVQKDVIHNLHIEGCKVLKQSFNRTNLQYEVVPKGNKSNLFSNMVQFIGQFHSQSGIIYCISRKQCENVADVLRKDYSISAKHYHAALNADERTMVQREWQDGRVQVIVATIAFGMGIDKPDVRFVIHHSLPSSVEGYYQESGRAGRDGLPATCRLYYSFVDTRIHKVLIDKGDGSYQQKQRLNENLNRMVRFCENKSDCRRTQLLAYFNEKFDPRLCHGTCDNCHLNQGTEIVKKDFSPEAQIAIRLLNSIQDDRVTLIQTIDVLRGSRSQKYTSRGFEQSDGYGELKTMLKTDVDRLLKHMVLNGVLKERSETNRAGFTTSFIETTAKAYRVLDGTLKIFIDVPTVSNDSMNINLCGW</sequence>
<dbReference type="GO" id="GO:0006260">
    <property type="term" value="P:DNA replication"/>
    <property type="evidence" value="ECO:0007669"/>
    <property type="project" value="InterPro"/>
</dbReference>
<evidence type="ECO:0000313" key="14">
    <source>
        <dbReference type="EMBL" id="KAI9254616.1"/>
    </source>
</evidence>
<keyword evidence="5 11" id="KW-0347">Helicase</keyword>
<gene>
    <name evidence="14" type="ORF">BDA99DRAFT_442830</name>
</gene>
<keyword evidence="15" id="KW-1185">Reference proteome</keyword>
<protein>
    <recommendedName>
        <fullName evidence="11">ATP-dependent DNA helicase</fullName>
        <ecNumber evidence="11">5.6.2.4</ecNumber>
    </recommendedName>
</protein>
<dbReference type="GO" id="GO:0005524">
    <property type="term" value="F:ATP binding"/>
    <property type="evidence" value="ECO:0007669"/>
    <property type="project" value="UniProtKB-KW"/>
</dbReference>
<dbReference type="GO" id="GO:0003677">
    <property type="term" value="F:DNA binding"/>
    <property type="evidence" value="ECO:0007669"/>
    <property type="project" value="UniProtKB-KW"/>
</dbReference>
<name>A0AAD5JUA4_9FUNG</name>
<dbReference type="Gene3D" id="1.10.10.10">
    <property type="entry name" value="Winged helix-like DNA-binding domain superfamily/Winged helix DNA-binding domain"/>
    <property type="match status" value="1"/>
</dbReference>
<dbReference type="Pfam" id="PF00270">
    <property type="entry name" value="DEAD"/>
    <property type="match status" value="1"/>
</dbReference>
<feature type="domain" description="Helicase ATP-binding" evidence="12">
    <location>
        <begin position="51"/>
        <end position="230"/>
    </location>
</feature>
<evidence type="ECO:0000256" key="7">
    <source>
        <dbReference type="ARBA" id="ARBA00023125"/>
    </source>
</evidence>
<dbReference type="SMART" id="SM00956">
    <property type="entry name" value="RQC"/>
    <property type="match status" value="1"/>
</dbReference>
<comment type="caution">
    <text evidence="14">The sequence shown here is derived from an EMBL/GenBank/DDBJ whole genome shotgun (WGS) entry which is preliminary data.</text>
</comment>
<dbReference type="GO" id="GO:0005634">
    <property type="term" value="C:nucleus"/>
    <property type="evidence" value="ECO:0007669"/>
    <property type="project" value="UniProtKB-SubCell"/>
</dbReference>
<dbReference type="Gene3D" id="3.40.50.300">
    <property type="entry name" value="P-loop containing nucleotide triphosphate hydrolases"/>
    <property type="match status" value="2"/>
</dbReference>
<dbReference type="PROSITE" id="PS51192">
    <property type="entry name" value="HELICASE_ATP_BIND_1"/>
    <property type="match status" value="1"/>
</dbReference>
<dbReference type="GO" id="GO:0005694">
    <property type="term" value="C:chromosome"/>
    <property type="evidence" value="ECO:0007669"/>
    <property type="project" value="TreeGrafter"/>
</dbReference>
<feature type="domain" description="Helicase C-terminal" evidence="13">
    <location>
        <begin position="257"/>
        <end position="405"/>
    </location>
</feature>
<dbReference type="GO" id="GO:0016787">
    <property type="term" value="F:hydrolase activity"/>
    <property type="evidence" value="ECO:0007669"/>
    <property type="project" value="UniProtKB-KW"/>
</dbReference>
<dbReference type="InterPro" id="IPR027417">
    <property type="entry name" value="P-loop_NTPase"/>
</dbReference>
<keyword evidence="8" id="KW-0413">Isomerase</keyword>
<dbReference type="Pfam" id="PF09382">
    <property type="entry name" value="RQC"/>
    <property type="match status" value="1"/>
</dbReference>
<dbReference type="FunFam" id="3.40.50.300:FF:000296">
    <property type="entry name" value="ATP-dependent DNA helicase RecQ"/>
    <property type="match status" value="1"/>
</dbReference>
<dbReference type="AlphaFoldDB" id="A0AAD5JUA4"/>
<evidence type="ECO:0000256" key="8">
    <source>
        <dbReference type="ARBA" id="ARBA00023235"/>
    </source>
</evidence>
<dbReference type="NCBIfam" id="TIGR00614">
    <property type="entry name" value="recQ_fam"/>
    <property type="match status" value="1"/>
</dbReference>
<dbReference type="InterPro" id="IPR002464">
    <property type="entry name" value="DNA/RNA_helicase_DEAH_CS"/>
</dbReference>
<dbReference type="InterPro" id="IPR036388">
    <property type="entry name" value="WH-like_DNA-bd_sf"/>
</dbReference>
<evidence type="ECO:0000256" key="11">
    <source>
        <dbReference type="RuleBase" id="RU364117"/>
    </source>
</evidence>
<evidence type="ECO:0000259" key="13">
    <source>
        <dbReference type="PROSITE" id="PS51194"/>
    </source>
</evidence>